<feature type="compositionally biased region" description="Basic and acidic residues" evidence="1">
    <location>
        <begin position="74"/>
        <end position="83"/>
    </location>
</feature>
<dbReference type="Proteomes" id="UP000735302">
    <property type="component" value="Unassembled WGS sequence"/>
</dbReference>
<feature type="region of interest" description="Disordered" evidence="1">
    <location>
        <begin position="58"/>
        <end position="83"/>
    </location>
</feature>
<evidence type="ECO:0000313" key="2">
    <source>
        <dbReference type="EMBL" id="GFN86879.1"/>
    </source>
</evidence>
<proteinExistence type="predicted"/>
<reference evidence="2 3" key="1">
    <citation type="journal article" date="2021" name="Elife">
        <title>Chloroplast acquisition without the gene transfer in kleptoplastic sea slugs, Plakobranchus ocellatus.</title>
        <authorList>
            <person name="Maeda T."/>
            <person name="Takahashi S."/>
            <person name="Yoshida T."/>
            <person name="Shimamura S."/>
            <person name="Takaki Y."/>
            <person name="Nagai Y."/>
            <person name="Toyoda A."/>
            <person name="Suzuki Y."/>
            <person name="Arimoto A."/>
            <person name="Ishii H."/>
            <person name="Satoh N."/>
            <person name="Nishiyama T."/>
            <person name="Hasebe M."/>
            <person name="Maruyama T."/>
            <person name="Minagawa J."/>
            <person name="Obokata J."/>
            <person name="Shigenobu S."/>
        </authorList>
    </citation>
    <scope>NUCLEOTIDE SEQUENCE [LARGE SCALE GENOMIC DNA]</scope>
</reference>
<dbReference type="AlphaFoldDB" id="A0AAV3YVJ3"/>
<feature type="region of interest" description="Disordered" evidence="1">
    <location>
        <begin position="169"/>
        <end position="188"/>
    </location>
</feature>
<feature type="region of interest" description="Disordered" evidence="1">
    <location>
        <begin position="242"/>
        <end position="295"/>
    </location>
</feature>
<gene>
    <name evidence="2" type="ORF">PoB_001338500</name>
</gene>
<keyword evidence="3" id="KW-1185">Reference proteome</keyword>
<dbReference type="EMBL" id="BLXT01001617">
    <property type="protein sequence ID" value="GFN86879.1"/>
    <property type="molecule type" value="Genomic_DNA"/>
</dbReference>
<organism evidence="2 3">
    <name type="scientific">Plakobranchus ocellatus</name>
    <dbReference type="NCBI Taxonomy" id="259542"/>
    <lineage>
        <taxon>Eukaryota</taxon>
        <taxon>Metazoa</taxon>
        <taxon>Spiralia</taxon>
        <taxon>Lophotrochozoa</taxon>
        <taxon>Mollusca</taxon>
        <taxon>Gastropoda</taxon>
        <taxon>Heterobranchia</taxon>
        <taxon>Euthyneura</taxon>
        <taxon>Panpulmonata</taxon>
        <taxon>Sacoglossa</taxon>
        <taxon>Placobranchoidea</taxon>
        <taxon>Plakobranchidae</taxon>
        <taxon>Plakobranchus</taxon>
    </lineage>
</organism>
<evidence type="ECO:0000313" key="3">
    <source>
        <dbReference type="Proteomes" id="UP000735302"/>
    </source>
</evidence>
<feature type="compositionally biased region" description="Polar residues" evidence="1">
    <location>
        <begin position="169"/>
        <end position="180"/>
    </location>
</feature>
<protein>
    <submittedName>
        <fullName evidence="2">Uncharacterized protein</fullName>
    </submittedName>
</protein>
<name>A0AAV3YVJ3_9GAST</name>
<feature type="region of interest" description="Disordered" evidence="1">
    <location>
        <begin position="125"/>
        <end position="146"/>
    </location>
</feature>
<sequence>MAGLNELPPNRSRMDKGSVFSVFSLGDNRRILTPGKSSVPSALDSSALVHRTHAFSYSPRNSAFPQQTSPETLTPKEKSTSADERLRLTLTCTDTKIPRKGRRRSSLFGVNMDSPRQLQVTVLNTSQDAHHTKQEHTDIGQRSPRRYSAAQGSLDDISHEAARLLHQTYSDNTTSRNGPTSLAEPNIDSVMDNRFSCDTRSSGQALVAATSNHENLHDDPNGWILPQREISPILAAISRSPGLMPERAQSPTRSGNTSLGRSQDVKANCRDPDVRAQSSYADSPGESSAFLRRSYSKPNDNDFDLTNLDKVSESSHLFLSKDAAPNKEFSIGNRSNVHLRLSTLSGGLKSLHTSSEAGANDKELECAGVSKALDKVSNSESTAGIGLTSTLEKNQENKANIEQGVSEHRDHRDYNTIEAPAQSAIESGMKQDYQGAGFLSWAFKFGTWMCSPTDKADKVDASRKELNMIAPSSF</sequence>
<feature type="compositionally biased region" description="Basic and acidic residues" evidence="1">
    <location>
        <begin position="128"/>
        <end position="139"/>
    </location>
</feature>
<comment type="caution">
    <text evidence="2">The sequence shown here is derived from an EMBL/GenBank/DDBJ whole genome shotgun (WGS) entry which is preliminary data.</text>
</comment>
<feature type="compositionally biased region" description="Polar residues" evidence="1">
    <location>
        <begin position="249"/>
        <end position="261"/>
    </location>
</feature>
<evidence type="ECO:0000256" key="1">
    <source>
        <dbReference type="SAM" id="MobiDB-lite"/>
    </source>
</evidence>
<feature type="compositionally biased region" description="Polar residues" evidence="1">
    <location>
        <begin position="58"/>
        <end position="72"/>
    </location>
</feature>
<accession>A0AAV3YVJ3</accession>
<feature type="compositionally biased region" description="Basic and acidic residues" evidence="1">
    <location>
        <begin position="263"/>
        <end position="274"/>
    </location>
</feature>